<dbReference type="EMBL" id="HBIN01020943">
    <property type="protein sequence ID" value="CAE0446029.1"/>
    <property type="molecule type" value="Transcribed_RNA"/>
</dbReference>
<gene>
    <name evidence="4" type="ORF">ASTO00021_LOCUS16035</name>
    <name evidence="5" type="ORF">ASTO00021_LOCUS16036</name>
</gene>
<evidence type="ECO:0000313" key="4">
    <source>
        <dbReference type="EMBL" id="CAE0446028.1"/>
    </source>
</evidence>
<proteinExistence type="predicted"/>
<accession>A0A6S8FPJ7</accession>
<keyword evidence="3" id="KW-0732">Signal</keyword>
<name>A0A6S8FPJ7_9STRA</name>
<keyword evidence="2" id="KW-0472">Membrane</keyword>
<evidence type="ECO:0000313" key="5">
    <source>
        <dbReference type="EMBL" id="CAE0446029.1"/>
    </source>
</evidence>
<dbReference type="EMBL" id="HBIN01020942">
    <property type="protein sequence ID" value="CAE0446028.1"/>
    <property type="molecule type" value="Transcribed_RNA"/>
</dbReference>
<feature type="signal peptide" evidence="3">
    <location>
        <begin position="1"/>
        <end position="33"/>
    </location>
</feature>
<evidence type="ECO:0000256" key="2">
    <source>
        <dbReference type="SAM" id="Phobius"/>
    </source>
</evidence>
<feature type="chain" id="PRO_5036393513" description="t-SNARE coiled-coil homology domain-containing protein" evidence="3">
    <location>
        <begin position="34"/>
        <end position="167"/>
    </location>
</feature>
<organism evidence="5">
    <name type="scientific">Aplanochytrium stocchinoi</name>
    <dbReference type="NCBI Taxonomy" id="215587"/>
    <lineage>
        <taxon>Eukaryota</taxon>
        <taxon>Sar</taxon>
        <taxon>Stramenopiles</taxon>
        <taxon>Bigyra</taxon>
        <taxon>Labyrinthulomycetes</taxon>
        <taxon>Thraustochytrida</taxon>
        <taxon>Thraustochytriidae</taxon>
        <taxon>Aplanochytrium</taxon>
    </lineage>
</organism>
<evidence type="ECO:0000256" key="1">
    <source>
        <dbReference type="SAM" id="Coils"/>
    </source>
</evidence>
<dbReference type="AlphaFoldDB" id="A0A6S8FPJ7"/>
<reference evidence="5" key="1">
    <citation type="submission" date="2021-01" db="EMBL/GenBank/DDBJ databases">
        <authorList>
            <person name="Corre E."/>
            <person name="Pelletier E."/>
            <person name="Niang G."/>
            <person name="Scheremetjew M."/>
            <person name="Finn R."/>
            <person name="Kale V."/>
            <person name="Holt S."/>
            <person name="Cochrane G."/>
            <person name="Meng A."/>
            <person name="Brown T."/>
            <person name="Cohen L."/>
        </authorList>
    </citation>
    <scope>NUCLEOTIDE SEQUENCE</scope>
    <source>
        <strain evidence="5">GSBS06</strain>
    </source>
</reference>
<sequence length="167" mass="19369">MAGLCKKFTASWLLGFLAVLVLMLVCAPVTVRAKGEGETSEEKTVKKEDIHAVLEETEILKMLRDQAAQQDQKLDELHQRLERELHVMEEHFEEMFDKIHNTEESLERNLGKIEEKVFGSVQEIAKKSSEQHGSWKLPFFLLICVICGVSFAFYRMYQKATRHTHYL</sequence>
<evidence type="ECO:0008006" key="6">
    <source>
        <dbReference type="Google" id="ProtNLM"/>
    </source>
</evidence>
<feature type="coiled-coil region" evidence="1">
    <location>
        <begin position="60"/>
        <end position="98"/>
    </location>
</feature>
<keyword evidence="2" id="KW-0812">Transmembrane</keyword>
<protein>
    <recommendedName>
        <fullName evidence="6">t-SNARE coiled-coil homology domain-containing protein</fullName>
    </recommendedName>
</protein>
<keyword evidence="1" id="KW-0175">Coiled coil</keyword>
<feature type="transmembrane region" description="Helical" evidence="2">
    <location>
        <begin position="137"/>
        <end position="157"/>
    </location>
</feature>
<keyword evidence="2" id="KW-1133">Transmembrane helix</keyword>
<evidence type="ECO:0000256" key="3">
    <source>
        <dbReference type="SAM" id="SignalP"/>
    </source>
</evidence>